<dbReference type="Pfam" id="PF01408">
    <property type="entry name" value="GFO_IDH_MocA"/>
    <property type="match status" value="1"/>
</dbReference>
<evidence type="ECO:0000259" key="1">
    <source>
        <dbReference type="Pfam" id="PF01408"/>
    </source>
</evidence>
<dbReference type="EMBL" id="CP011058">
    <property type="protein sequence ID" value="AJY76753.1"/>
    <property type="molecule type" value="Genomic_DNA"/>
</dbReference>
<dbReference type="PATRIC" id="fig|1126833.4.peg.4838"/>
<reference evidence="4" key="2">
    <citation type="submission" date="2015-03" db="EMBL/GenBank/DDBJ databases">
        <title>Genome sequence of Paenibacillus beijingensis strain DSM 24997T.</title>
        <authorList>
            <person name="Kwak Y."/>
            <person name="Shin J.-H."/>
        </authorList>
    </citation>
    <scope>NUCLEOTIDE SEQUENCE [LARGE SCALE GENOMIC DNA]</scope>
    <source>
        <strain evidence="4">DSM 24997</strain>
    </source>
</reference>
<feature type="domain" description="GFO/IDH/MocA-like oxidoreductase" evidence="2">
    <location>
        <begin position="138"/>
        <end position="248"/>
    </location>
</feature>
<dbReference type="HOGENOM" id="CLU_023194_7_0_9"/>
<evidence type="ECO:0000259" key="2">
    <source>
        <dbReference type="Pfam" id="PF22725"/>
    </source>
</evidence>
<dbReference type="InterPro" id="IPR036291">
    <property type="entry name" value="NAD(P)-bd_dom_sf"/>
</dbReference>
<dbReference type="STRING" id="1126833.VN24_22015"/>
<dbReference type="SUPFAM" id="SSF55347">
    <property type="entry name" value="Glyceraldehyde-3-phosphate dehydrogenase-like, C-terminal domain"/>
    <property type="match status" value="1"/>
</dbReference>
<proteinExistence type="predicted"/>
<gene>
    <name evidence="3" type="ORF">VN24_22015</name>
</gene>
<dbReference type="Gene3D" id="3.30.360.10">
    <property type="entry name" value="Dihydrodipicolinate Reductase, domain 2"/>
    <property type="match status" value="1"/>
</dbReference>
<dbReference type="Pfam" id="PF22725">
    <property type="entry name" value="GFO_IDH_MocA_C3"/>
    <property type="match status" value="1"/>
</dbReference>
<protein>
    <submittedName>
        <fullName evidence="3">Oxidoreductase</fullName>
    </submittedName>
</protein>
<dbReference type="OrthoDB" id="9815825at2"/>
<keyword evidence="4" id="KW-1185">Reference proteome</keyword>
<dbReference type="KEGG" id="pbj:VN24_22015"/>
<evidence type="ECO:0000313" key="3">
    <source>
        <dbReference type="EMBL" id="AJY76753.1"/>
    </source>
</evidence>
<feature type="domain" description="Gfo/Idh/MocA-like oxidoreductase N-terminal" evidence="1">
    <location>
        <begin position="2"/>
        <end position="119"/>
    </location>
</feature>
<dbReference type="PANTHER" id="PTHR43054">
    <property type="match status" value="1"/>
</dbReference>
<dbReference type="InterPro" id="IPR055170">
    <property type="entry name" value="GFO_IDH_MocA-like_dom"/>
</dbReference>
<dbReference type="GO" id="GO:0000166">
    <property type="term" value="F:nucleotide binding"/>
    <property type="evidence" value="ECO:0007669"/>
    <property type="project" value="InterPro"/>
</dbReference>
<sequence length="335" mass="36846">MIRFGVIGTNRITDEFISAGKHIADFAVTAVYSRTAERAAEFAAKHDIAHTYSSIEEMAGSGEIDAVYIASPNSFHAQQAVICMNYGLHVLCEKPIASNMAELQSMIEAAQTNGVLLMEAMKNTYLPGLINLREHLPKIGTVRRYFASYCQYSSRYDAYKAGTVLNAFNPVFSNGALMDIGIYCLYPLIYLFGNPSRVQATGLMLESGVDGQGSILASYPDMDALIIYSKITDSHLPSEIQGEEGSIVINRINNPTAIEIRYRDGRVEDISEPADKPAMFYEIEGFMELIRSGKLQSPVNSHPNSLGSMEMMVEARKQFGLVYPADTKAEETAAN</sequence>
<dbReference type="Gene3D" id="3.40.50.720">
    <property type="entry name" value="NAD(P)-binding Rossmann-like Domain"/>
    <property type="match status" value="1"/>
</dbReference>
<organism evidence="3 4">
    <name type="scientific">Paenibacillus beijingensis</name>
    <dbReference type="NCBI Taxonomy" id="1126833"/>
    <lineage>
        <taxon>Bacteria</taxon>
        <taxon>Bacillati</taxon>
        <taxon>Bacillota</taxon>
        <taxon>Bacilli</taxon>
        <taxon>Bacillales</taxon>
        <taxon>Paenibacillaceae</taxon>
        <taxon>Paenibacillus</taxon>
    </lineage>
</organism>
<name>A0A0D5NPB3_9BACL</name>
<dbReference type="AlphaFoldDB" id="A0A0D5NPB3"/>
<accession>A0A0D5NPB3</accession>
<dbReference type="RefSeq" id="WP_045672178.1">
    <property type="nucleotide sequence ID" value="NZ_CP011058.1"/>
</dbReference>
<dbReference type="Proteomes" id="UP000032633">
    <property type="component" value="Chromosome"/>
</dbReference>
<dbReference type="PANTHER" id="PTHR43054:SF1">
    <property type="entry name" value="SCYLLO-INOSITOL 2-DEHYDROGENASE (NADP(+)) IOLU"/>
    <property type="match status" value="1"/>
</dbReference>
<evidence type="ECO:0000313" key="4">
    <source>
        <dbReference type="Proteomes" id="UP000032633"/>
    </source>
</evidence>
<dbReference type="InterPro" id="IPR000683">
    <property type="entry name" value="Gfo/Idh/MocA-like_OxRdtase_N"/>
</dbReference>
<dbReference type="SUPFAM" id="SSF51735">
    <property type="entry name" value="NAD(P)-binding Rossmann-fold domains"/>
    <property type="match status" value="1"/>
</dbReference>
<reference evidence="3 4" key="1">
    <citation type="journal article" date="2015" name="J. Biotechnol.">
        <title>Complete genome sequence of Paenibacillus beijingensis 7188(T) (=DSM 24997(T)), a novel rhizobacterium from jujube garden soil.</title>
        <authorList>
            <person name="Kwak Y."/>
            <person name="Shin J.H."/>
        </authorList>
    </citation>
    <scope>NUCLEOTIDE SEQUENCE [LARGE SCALE GENOMIC DNA]</scope>
    <source>
        <strain evidence="3 4">DSM 24997</strain>
    </source>
</reference>